<dbReference type="PANTHER" id="PTHR31569:SF4">
    <property type="entry name" value="SWIM-TYPE DOMAIN-CONTAINING PROTEIN"/>
    <property type="match status" value="1"/>
</dbReference>
<organism evidence="2">
    <name type="scientific">Phytophthora nicotianae</name>
    <name type="common">Potato buckeye rot agent</name>
    <name type="synonym">Phytophthora parasitica</name>
    <dbReference type="NCBI Taxonomy" id="4792"/>
    <lineage>
        <taxon>Eukaryota</taxon>
        <taxon>Sar</taxon>
        <taxon>Stramenopiles</taxon>
        <taxon>Oomycota</taxon>
        <taxon>Peronosporomycetes</taxon>
        <taxon>Peronosporales</taxon>
        <taxon>Peronosporaceae</taxon>
        <taxon>Phytophthora</taxon>
    </lineage>
</organism>
<accession>W2N1E0</accession>
<dbReference type="PANTHER" id="PTHR31569">
    <property type="entry name" value="SWIM-TYPE DOMAIN-CONTAINING PROTEIN"/>
    <property type="match status" value="1"/>
</dbReference>
<name>W2N1E0_PHYNI</name>
<evidence type="ECO:0000259" key="1">
    <source>
        <dbReference type="Pfam" id="PF21056"/>
    </source>
</evidence>
<dbReference type="VEuPathDB" id="FungiDB:PPTG_22493"/>
<dbReference type="InterPro" id="IPR048324">
    <property type="entry name" value="ZSWIM1-3_RNaseH-like"/>
</dbReference>
<dbReference type="Proteomes" id="UP000054532">
    <property type="component" value="Unassembled WGS sequence"/>
</dbReference>
<reference evidence="2" key="1">
    <citation type="submission" date="2013-11" db="EMBL/GenBank/DDBJ databases">
        <title>The Genome Sequence of Phytophthora parasitica IAC_01/95.</title>
        <authorList>
            <consortium name="The Broad Institute Genomics Platform"/>
            <person name="Russ C."/>
            <person name="Tyler B."/>
            <person name="Panabieres F."/>
            <person name="Shan W."/>
            <person name="Tripathy S."/>
            <person name="Grunwald N."/>
            <person name="Machado M."/>
            <person name="Johnson C.S."/>
            <person name="Arredondo F."/>
            <person name="Hong C."/>
            <person name="Coffey M."/>
            <person name="Young S.K."/>
            <person name="Zeng Q."/>
            <person name="Gargeya S."/>
            <person name="Fitzgerald M."/>
            <person name="Abouelleil A."/>
            <person name="Alvarado L."/>
            <person name="Chapman S.B."/>
            <person name="Gainer-Dewar J."/>
            <person name="Goldberg J."/>
            <person name="Griggs A."/>
            <person name="Gujja S."/>
            <person name="Hansen M."/>
            <person name="Howarth C."/>
            <person name="Imamovic A."/>
            <person name="Ireland A."/>
            <person name="Larimer J."/>
            <person name="McCowan C."/>
            <person name="Murphy C."/>
            <person name="Pearson M."/>
            <person name="Poon T.W."/>
            <person name="Priest M."/>
            <person name="Roberts A."/>
            <person name="Saif S."/>
            <person name="Shea T."/>
            <person name="Sykes S."/>
            <person name="Wortman J."/>
            <person name="Nusbaum C."/>
            <person name="Birren B."/>
        </authorList>
    </citation>
    <scope>NUCLEOTIDE SEQUENCE [LARGE SCALE GENOMIC DNA]</scope>
    <source>
        <strain evidence="2">IAC_01/95</strain>
    </source>
</reference>
<protein>
    <recommendedName>
        <fullName evidence="1">ZSWIM1/3 RNaseH-like domain-containing protein</fullName>
    </recommendedName>
</protein>
<feature type="domain" description="ZSWIM1/3 RNaseH-like" evidence="1">
    <location>
        <begin position="59"/>
        <end position="181"/>
    </location>
</feature>
<dbReference type="Pfam" id="PF21056">
    <property type="entry name" value="ZSWIM1-3_RNaseH-like"/>
    <property type="match status" value="1"/>
</dbReference>
<gene>
    <name evidence="2" type="ORF">L914_12557</name>
</gene>
<dbReference type="EMBL" id="KI693978">
    <property type="protein sequence ID" value="ETM41688.1"/>
    <property type="molecule type" value="Genomic_DNA"/>
</dbReference>
<dbReference type="AlphaFoldDB" id="W2N1E0"/>
<proteinExistence type="predicted"/>
<sequence>MWQDGAKRKKILRYLKEVLGKPLILKDVSNMIAEMRRNSYMSPDDNVRVTEVLQDFSGGPGNVVNVFRDPDAKLTSCITFQTSHMRCMARLFPEVVCVDATHGTNISRYRLFSFMLTDNFGSGAFAQHALVDGEKQENMKSAITAFKRKNGNWSDVKVIVIDKYFTELSTLESEFPEATVILCRFHVIDYLKREVGKRDYGFTGFEKLHIRKFLTCVVRTSRESEFNHYLEALECIETLLFCNNPLRILTSLK</sequence>
<dbReference type="InterPro" id="IPR052579">
    <property type="entry name" value="Zinc_finger_SWIM"/>
</dbReference>
<evidence type="ECO:0000313" key="2">
    <source>
        <dbReference type="EMBL" id="ETM41688.1"/>
    </source>
</evidence>